<reference evidence="3" key="1">
    <citation type="submission" date="2013-12" db="EMBL/GenBank/DDBJ databases">
        <title>The Genome Sequence of Aphanomyces invadans NJM9701.</title>
        <authorList>
            <consortium name="The Broad Institute Genomics Platform"/>
            <person name="Russ C."/>
            <person name="Tyler B."/>
            <person name="van West P."/>
            <person name="Dieguez-Uribeondo J."/>
            <person name="Young S.K."/>
            <person name="Zeng Q."/>
            <person name="Gargeya S."/>
            <person name="Fitzgerald M."/>
            <person name="Abouelleil A."/>
            <person name="Alvarado L."/>
            <person name="Chapman S.B."/>
            <person name="Gainer-Dewar J."/>
            <person name="Goldberg J."/>
            <person name="Griggs A."/>
            <person name="Gujja S."/>
            <person name="Hansen M."/>
            <person name="Howarth C."/>
            <person name="Imamovic A."/>
            <person name="Ireland A."/>
            <person name="Larimer J."/>
            <person name="McCowan C."/>
            <person name="Murphy C."/>
            <person name="Pearson M."/>
            <person name="Poon T.W."/>
            <person name="Priest M."/>
            <person name="Roberts A."/>
            <person name="Saif S."/>
            <person name="Shea T."/>
            <person name="Sykes S."/>
            <person name="Wortman J."/>
            <person name="Nusbaum C."/>
            <person name="Birren B."/>
        </authorList>
    </citation>
    <scope>NUCLEOTIDE SEQUENCE [LARGE SCALE GENOMIC DNA]</scope>
    <source>
        <strain evidence="3">NJM9701</strain>
    </source>
</reference>
<keyword evidence="1" id="KW-0472">Membrane</keyword>
<dbReference type="GO" id="GO:0038023">
    <property type="term" value="F:signaling receptor activity"/>
    <property type="evidence" value="ECO:0007669"/>
    <property type="project" value="InterPro"/>
</dbReference>
<dbReference type="GO" id="GO:0009897">
    <property type="term" value="C:external side of plasma membrane"/>
    <property type="evidence" value="ECO:0007669"/>
    <property type="project" value="TreeGrafter"/>
</dbReference>
<evidence type="ECO:0000256" key="2">
    <source>
        <dbReference type="SAM" id="SignalP"/>
    </source>
</evidence>
<protein>
    <submittedName>
        <fullName evidence="3">Uncharacterized protein</fullName>
    </submittedName>
</protein>
<keyword evidence="2" id="KW-0732">Signal</keyword>
<dbReference type="RefSeq" id="XP_008871723.1">
    <property type="nucleotide sequence ID" value="XM_008873501.1"/>
</dbReference>
<dbReference type="PANTHER" id="PTHR13351">
    <property type="entry name" value="RENIN RECEPTOR"/>
    <property type="match status" value="1"/>
</dbReference>
<organism evidence="3">
    <name type="scientific">Aphanomyces invadans</name>
    <dbReference type="NCBI Taxonomy" id="157072"/>
    <lineage>
        <taxon>Eukaryota</taxon>
        <taxon>Sar</taxon>
        <taxon>Stramenopiles</taxon>
        <taxon>Oomycota</taxon>
        <taxon>Saprolegniomycetes</taxon>
        <taxon>Saprolegniales</taxon>
        <taxon>Verrucalvaceae</taxon>
        <taxon>Aphanomyces</taxon>
    </lineage>
</organism>
<name>A0A024U2Z0_9STRA</name>
<keyword evidence="1" id="KW-0812">Transmembrane</keyword>
<sequence>MMKPTALLLALAALVSSSEVIVKFSDSNLVKGSQDTLIEASTMSLARLAVESLALPQAVVSHTDEFSVVADLFAHTNAFGFVVLENAAKDLNVESGNYAFEKSVTLQDATLSQLPQLINAMAEGLKQKNAENVVSCFGEFCSSTSESLLTPVAASKEDGIWSTLDMLEHKNAADKKFVQELAHLHGIVENLQAHPRDAQTKGIFVASVAGLSELDTGKQASAQAAVEKSVAAFQSALKTAYGPVGFQVFKLSGSVQVDPKDLTAFVRQLSQLDVSLAANTTNGTLPNPLTVESIAEYQVILWTSVLLVVVAFVAVSMMGSIDASRDNLLYAKFLTDPNGRKND</sequence>
<dbReference type="eggNOG" id="ENOG502S39I">
    <property type="taxonomic scope" value="Eukaryota"/>
</dbReference>
<dbReference type="PANTHER" id="PTHR13351:SF1">
    <property type="entry name" value="RENIN RECEPTOR"/>
    <property type="match status" value="1"/>
</dbReference>
<dbReference type="OrthoDB" id="158685at2759"/>
<keyword evidence="1" id="KW-1133">Transmembrane helix</keyword>
<dbReference type="AlphaFoldDB" id="A0A024U2Z0"/>
<evidence type="ECO:0000256" key="1">
    <source>
        <dbReference type="SAM" id="Phobius"/>
    </source>
</evidence>
<proteinExistence type="predicted"/>
<dbReference type="InterPro" id="IPR012493">
    <property type="entry name" value="Renin_rcpt"/>
</dbReference>
<accession>A0A024U2Z0</accession>
<dbReference type="EMBL" id="KI913966">
    <property type="protein sequence ID" value="ETV99947.1"/>
    <property type="molecule type" value="Genomic_DNA"/>
</dbReference>
<dbReference type="VEuPathDB" id="FungiDB:H310_07966"/>
<feature type="transmembrane region" description="Helical" evidence="1">
    <location>
        <begin position="299"/>
        <end position="319"/>
    </location>
</feature>
<feature type="signal peptide" evidence="2">
    <location>
        <begin position="1"/>
        <end position="17"/>
    </location>
</feature>
<dbReference type="GeneID" id="20085016"/>
<feature type="chain" id="PRO_5001534880" evidence="2">
    <location>
        <begin position="18"/>
        <end position="343"/>
    </location>
</feature>
<gene>
    <name evidence="3" type="ORF">H310_07966</name>
</gene>
<evidence type="ECO:0000313" key="3">
    <source>
        <dbReference type="EMBL" id="ETV99947.1"/>
    </source>
</evidence>